<name>A0A3B1DR59_9ZZZZ</name>
<protein>
    <recommendedName>
        <fullName evidence="2">Rrf2 family transcriptional regulator</fullName>
    </recommendedName>
</protein>
<dbReference type="InterPro" id="IPR036390">
    <property type="entry name" value="WH_DNA-bd_sf"/>
</dbReference>
<sequence length="147" mass="16443">MFKVNRKIEYALISLKHMGGKIPGQLTSAKEICELYQTPFDPTARVLQIMAQKGILQAEQGAHGGYQIIKDLTKISLRELSDMLIGPIEITNCVQGEYDQCGISDTCQIIAPMLDLNHRINDFFTTIMLNDLIEAKTIKRNKSKASS</sequence>
<evidence type="ECO:0008006" key="2">
    <source>
        <dbReference type="Google" id="ProtNLM"/>
    </source>
</evidence>
<dbReference type="Gene3D" id="1.10.10.10">
    <property type="entry name" value="Winged helix-like DNA-binding domain superfamily/Winged helix DNA-binding domain"/>
    <property type="match status" value="1"/>
</dbReference>
<dbReference type="GO" id="GO:0003700">
    <property type="term" value="F:DNA-binding transcription factor activity"/>
    <property type="evidence" value="ECO:0007669"/>
    <property type="project" value="TreeGrafter"/>
</dbReference>
<dbReference type="PANTHER" id="PTHR33221">
    <property type="entry name" value="WINGED HELIX-TURN-HELIX TRANSCRIPTIONAL REGULATOR, RRF2 FAMILY"/>
    <property type="match status" value="1"/>
</dbReference>
<dbReference type="EMBL" id="UOGJ01000130">
    <property type="protein sequence ID" value="VAX37530.1"/>
    <property type="molecule type" value="Genomic_DNA"/>
</dbReference>
<proteinExistence type="predicted"/>
<evidence type="ECO:0000313" key="1">
    <source>
        <dbReference type="EMBL" id="VAX37530.1"/>
    </source>
</evidence>
<dbReference type="GO" id="GO:0005829">
    <property type="term" value="C:cytosol"/>
    <property type="evidence" value="ECO:0007669"/>
    <property type="project" value="TreeGrafter"/>
</dbReference>
<dbReference type="Pfam" id="PF02082">
    <property type="entry name" value="Rrf2"/>
    <property type="match status" value="1"/>
</dbReference>
<dbReference type="InterPro" id="IPR000944">
    <property type="entry name" value="Tscrpt_reg_Rrf2"/>
</dbReference>
<dbReference type="PROSITE" id="PS51197">
    <property type="entry name" value="HTH_RRF2_2"/>
    <property type="match status" value="1"/>
</dbReference>
<reference evidence="1" key="1">
    <citation type="submission" date="2018-06" db="EMBL/GenBank/DDBJ databases">
        <authorList>
            <person name="Zhirakovskaya E."/>
        </authorList>
    </citation>
    <scope>NUCLEOTIDE SEQUENCE</scope>
</reference>
<dbReference type="SUPFAM" id="SSF46785">
    <property type="entry name" value="Winged helix' DNA-binding domain"/>
    <property type="match status" value="1"/>
</dbReference>
<dbReference type="AlphaFoldDB" id="A0A3B1DR59"/>
<dbReference type="PANTHER" id="PTHR33221:SF15">
    <property type="entry name" value="HTH-TYPE TRANSCRIPTIONAL REGULATOR YWGB-RELATED"/>
    <property type="match status" value="1"/>
</dbReference>
<accession>A0A3B1DR59</accession>
<dbReference type="InterPro" id="IPR036388">
    <property type="entry name" value="WH-like_DNA-bd_sf"/>
</dbReference>
<gene>
    <name evidence="1" type="ORF">MNBD_UNCLBAC01-442</name>
</gene>
<organism evidence="1">
    <name type="scientific">hydrothermal vent metagenome</name>
    <dbReference type="NCBI Taxonomy" id="652676"/>
    <lineage>
        <taxon>unclassified sequences</taxon>
        <taxon>metagenomes</taxon>
        <taxon>ecological metagenomes</taxon>
    </lineage>
</organism>